<dbReference type="InterPro" id="IPR039424">
    <property type="entry name" value="SBP_5"/>
</dbReference>
<dbReference type="PROSITE" id="PS51257">
    <property type="entry name" value="PROKAR_LIPOPROTEIN"/>
    <property type="match status" value="1"/>
</dbReference>
<organism evidence="3">
    <name type="scientific">Caldilineaceae bacterium SB0664_bin_27</name>
    <dbReference type="NCBI Taxonomy" id="2605260"/>
    <lineage>
        <taxon>Bacteria</taxon>
        <taxon>Bacillati</taxon>
        <taxon>Chloroflexota</taxon>
        <taxon>Caldilineae</taxon>
        <taxon>Caldilineales</taxon>
        <taxon>Caldilineaceae</taxon>
    </lineage>
</organism>
<name>A0A6B0YU08_9CHLR</name>
<dbReference type="GO" id="GO:0043190">
    <property type="term" value="C:ATP-binding cassette (ABC) transporter complex"/>
    <property type="evidence" value="ECO:0007669"/>
    <property type="project" value="InterPro"/>
</dbReference>
<dbReference type="GO" id="GO:0042597">
    <property type="term" value="C:periplasmic space"/>
    <property type="evidence" value="ECO:0007669"/>
    <property type="project" value="UniProtKB-ARBA"/>
</dbReference>
<gene>
    <name evidence="3" type="ORF">F4Y42_13900</name>
</gene>
<dbReference type="Pfam" id="PF00496">
    <property type="entry name" value="SBP_bac_5"/>
    <property type="match status" value="1"/>
</dbReference>
<feature type="domain" description="Solute-binding protein family 5" evidence="2">
    <location>
        <begin position="96"/>
        <end position="433"/>
    </location>
</feature>
<proteinExistence type="predicted"/>
<sequence>MSHSLRILSSVLALLFLLVACTPAAPGTTSAGASAESANQGSQSAAVADAATERPTLTAGVIWLDSPLDPVEGGYVSTQSALSETLFRLSGTTLSPEPWLATEATHVAPFIWRIGIREGVKFHNGNVMDAQAVKASLERAIRLSPAAADTLSVDTITVEDEQTITIKTTVEQPTLPGLLILPALAITDAAAADAAGEGNFIAAGALTGPYIPIEYTPKERLDSVSNDDYWGGTPPLAGIKHIAIPDTNSRELALQAGDIDVAINVSPNGAQAINAHQGTHTETSGIGTSLVLWWVNFERGTLADPLVRRAVAHAIDRESIAGLVAPPGSGSFAELLLPDALVACPGVNALGYDPDAARNLLAQAGYADSDGDGILDKDGQPLEIIIGGYPERFQLPIMAEAAQAMLTDVGIKTEVLITEWSVVKEPAWDLFGWYNTVVQGGGDPVFNISKFAGLKGDASGSGTNNYGHYDASRLVDIVAPSTSVSDLEGRKDIACEALAVVTEDAAFLPVAHVNMVYGVSDRVTGFQAHPTSHYFFDHRVGLSE</sequence>
<accession>A0A6B0YU08</accession>
<dbReference type="GO" id="GO:0015833">
    <property type="term" value="P:peptide transport"/>
    <property type="evidence" value="ECO:0007669"/>
    <property type="project" value="TreeGrafter"/>
</dbReference>
<dbReference type="GO" id="GO:1904680">
    <property type="term" value="F:peptide transmembrane transporter activity"/>
    <property type="evidence" value="ECO:0007669"/>
    <property type="project" value="TreeGrafter"/>
</dbReference>
<evidence type="ECO:0000313" key="3">
    <source>
        <dbReference type="EMBL" id="MXY94530.1"/>
    </source>
</evidence>
<dbReference type="InterPro" id="IPR000914">
    <property type="entry name" value="SBP_5_dom"/>
</dbReference>
<dbReference type="Gene3D" id="3.10.105.10">
    <property type="entry name" value="Dipeptide-binding Protein, Domain 3"/>
    <property type="match status" value="1"/>
</dbReference>
<evidence type="ECO:0000256" key="1">
    <source>
        <dbReference type="SAM" id="SignalP"/>
    </source>
</evidence>
<dbReference type="PANTHER" id="PTHR30290">
    <property type="entry name" value="PERIPLASMIC BINDING COMPONENT OF ABC TRANSPORTER"/>
    <property type="match status" value="1"/>
</dbReference>
<dbReference type="AlphaFoldDB" id="A0A6B0YU08"/>
<comment type="caution">
    <text evidence="3">The sequence shown here is derived from an EMBL/GenBank/DDBJ whole genome shotgun (WGS) entry which is preliminary data.</text>
</comment>
<keyword evidence="1" id="KW-0732">Signal</keyword>
<evidence type="ECO:0000259" key="2">
    <source>
        <dbReference type="Pfam" id="PF00496"/>
    </source>
</evidence>
<dbReference type="PIRSF" id="PIRSF002741">
    <property type="entry name" value="MppA"/>
    <property type="match status" value="1"/>
</dbReference>
<feature type="chain" id="PRO_5025406328" description="Solute-binding protein family 5 domain-containing protein" evidence="1">
    <location>
        <begin position="25"/>
        <end position="544"/>
    </location>
</feature>
<protein>
    <recommendedName>
        <fullName evidence="2">Solute-binding protein family 5 domain-containing protein</fullName>
    </recommendedName>
</protein>
<reference evidence="3" key="1">
    <citation type="submission" date="2019-09" db="EMBL/GenBank/DDBJ databases">
        <title>Characterisation of the sponge microbiome using genome-centric metagenomics.</title>
        <authorList>
            <person name="Engelberts J.P."/>
            <person name="Robbins S.J."/>
            <person name="De Goeij J.M."/>
            <person name="Aranda M."/>
            <person name="Bell S.C."/>
            <person name="Webster N.S."/>
        </authorList>
    </citation>
    <scope>NUCLEOTIDE SEQUENCE</scope>
    <source>
        <strain evidence="3">SB0664_bin_27</strain>
    </source>
</reference>
<dbReference type="Gene3D" id="3.40.190.10">
    <property type="entry name" value="Periplasmic binding protein-like II"/>
    <property type="match status" value="1"/>
</dbReference>
<feature type="signal peptide" evidence="1">
    <location>
        <begin position="1"/>
        <end position="24"/>
    </location>
</feature>
<dbReference type="SUPFAM" id="SSF53850">
    <property type="entry name" value="Periplasmic binding protein-like II"/>
    <property type="match status" value="1"/>
</dbReference>
<dbReference type="EMBL" id="VXRG01000114">
    <property type="protein sequence ID" value="MXY94530.1"/>
    <property type="molecule type" value="Genomic_DNA"/>
</dbReference>
<dbReference type="InterPro" id="IPR030678">
    <property type="entry name" value="Peptide/Ni-bd"/>
</dbReference>